<evidence type="ECO:0000313" key="2">
    <source>
        <dbReference type="Proteomes" id="UP000198848"/>
    </source>
</evidence>
<dbReference type="RefSeq" id="WP_090383059.1">
    <property type="nucleotide sequence ID" value="NZ_FNLC01000003.1"/>
</dbReference>
<dbReference type="STRING" id="1095778.SAMN04489842_2822"/>
<accession>A0A1H1HK75</accession>
<evidence type="ECO:0000313" key="1">
    <source>
        <dbReference type="EMBL" id="SDR25763.1"/>
    </source>
</evidence>
<organism evidence="1 2">
    <name type="scientific">Natronobacterium texcoconense</name>
    <dbReference type="NCBI Taxonomy" id="1095778"/>
    <lineage>
        <taxon>Archaea</taxon>
        <taxon>Methanobacteriati</taxon>
        <taxon>Methanobacteriota</taxon>
        <taxon>Stenosarchaea group</taxon>
        <taxon>Halobacteria</taxon>
        <taxon>Halobacteriales</taxon>
        <taxon>Natrialbaceae</taxon>
        <taxon>Natronobacterium</taxon>
    </lineage>
</organism>
<dbReference type="Proteomes" id="UP000198848">
    <property type="component" value="Unassembled WGS sequence"/>
</dbReference>
<dbReference type="EMBL" id="FNLC01000003">
    <property type="protein sequence ID" value="SDR25763.1"/>
    <property type="molecule type" value="Genomic_DNA"/>
</dbReference>
<reference evidence="2" key="1">
    <citation type="submission" date="2016-10" db="EMBL/GenBank/DDBJ databases">
        <authorList>
            <person name="Varghese N."/>
            <person name="Submissions S."/>
        </authorList>
    </citation>
    <scope>NUCLEOTIDE SEQUENCE [LARGE SCALE GENOMIC DNA]</scope>
    <source>
        <strain evidence="2">DSM 24767</strain>
    </source>
</reference>
<keyword evidence="2" id="KW-1185">Reference proteome</keyword>
<protein>
    <submittedName>
        <fullName evidence="1">Uncharacterized protein</fullName>
    </submittedName>
</protein>
<name>A0A1H1HK75_NATTX</name>
<proteinExistence type="predicted"/>
<sequence>MTHLRVRANGRKNSQVTGEVKRLLTEWFADHGVPNVDRNVVFHHYQEGKFVAVSDFGVPNRAAFETACTTLVDNHPESRRTADDCVWAARAWLREELATTEA</sequence>
<gene>
    <name evidence="1" type="ORF">SAMN04489842_2822</name>
</gene>
<dbReference type="AlphaFoldDB" id="A0A1H1HK75"/>